<keyword evidence="2" id="KW-1185">Reference proteome</keyword>
<dbReference type="Proteomes" id="UP001328733">
    <property type="component" value="Unassembled WGS sequence"/>
</dbReference>
<evidence type="ECO:0000313" key="1">
    <source>
        <dbReference type="EMBL" id="MEG3437069.1"/>
    </source>
</evidence>
<evidence type="ECO:0000313" key="2">
    <source>
        <dbReference type="Proteomes" id="UP001328733"/>
    </source>
</evidence>
<dbReference type="EMBL" id="JBAFSM010000012">
    <property type="protein sequence ID" value="MEG3437069.1"/>
    <property type="molecule type" value="Genomic_DNA"/>
</dbReference>
<organism evidence="1 2">
    <name type="scientific">Pannus brasiliensis CCIBt3594</name>
    <dbReference type="NCBI Taxonomy" id="1427578"/>
    <lineage>
        <taxon>Bacteria</taxon>
        <taxon>Bacillati</taxon>
        <taxon>Cyanobacteriota</taxon>
        <taxon>Cyanophyceae</taxon>
        <taxon>Oscillatoriophycideae</taxon>
        <taxon>Chroococcales</taxon>
        <taxon>Microcystaceae</taxon>
        <taxon>Pannus</taxon>
    </lineage>
</organism>
<protein>
    <submittedName>
        <fullName evidence="1">Uncharacterized protein</fullName>
    </submittedName>
</protein>
<accession>A0AAW9QWG7</accession>
<name>A0AAW9QWG7_9CHRO</name>
<gene>
    <name evidence="1" type="ORF">V0288_08055</name>
</gene>
<proteinExistence type="predicted"/>
<sequence>MTGLLRQRLTETLREWAEIIPRDARLPLDLEVKTDPDSEDR</sequence>
<reference evidence="1 2" key="1">
    <citation type="submission" date="2024-01" db="EMBL/GenBank/DDBJ databases">
        <title>Genomic insights into the taxonomy and metabolism of the cyanobacterium Pannus brasiliensis CCIBt3594.</title>
        <authorList>
            <person name="Machado M."/>
            <person name="Botero N.B."/>
            <person name="Andreote A.P.D."/>
            <person name="Feitosa A.M.T."/>
            <person name="Popin R."/>
            <person name="Sivonen K."/>
            <person name="Fiore M.F."/>
        </authorList>
    </citation>
    <scope>NUCLEOTIDE SEQUENCE [LARGE SCALE GENOMIC DNA]</scope>
    <source>
        <strain evidence="1 2">CCIBt3594</strain>
    </source>
</reference>
<dbReference type="RefSeq" id="WP_332864553.1">
    <property type="nucleotide sequence ID" value="NZ_JBAFSM010000012.1"/>
</dbReference>
<dbReference type="AlphaFoldDB" id="A0AAW9QWG7"/>
<comment type="caution">
    <text evidence="1">The sequence shown here is derived from an EMBL/GenBank/DDBJ whole genome shotgun (WGS) entry which is preliminary data.</text>
</comment>